<accession>A0A6C0GSG0</accession>
<dbReference type="Gene3D" id="2.120.10.30">
    <property type="entry name" value="TolB, C-terminal domain"/>
    <property type="match status" value="1"/>
</dbReference>
<reference evidence="5 6" key="1">
    <citation type="submission" date="2020-01" db="EMBL/GenBank/DDBJ databases">
        <authorList>
            <person name="Kim M.K."/>
        </authorList>
    </citation>
    <scope>NUCLEOTIDE SEQUENCE [LARGE SCALE GENOMIC DNA]</scope>
    <source>
        <strain evidence="5 6">172606-1</strain>
    </source>
</reference>
<proteinExistence type="inferred from homology"/>
<keyword evidence="3" id="KW-1003">Cell membrane</keyword>
<evidence type="ECO:0000256" key="3">
    <source>
        <dbReference type="ARBA" id="ARBA00022475"/>
    </source>
</evidence>
<dbReference type="KEGG" id="rhoz:GXP67_32625"/>
<evidence type="ECO:0000313" key="5">
    <source>
        <dbReference type="EMBL" id="QHT71061.1"/>
    </source>
</evidence>
<dbReference type="AlphaFoldDB" id="A0A6C0GSG0"/>
<dbReference type="InterPro" id="IPR009722">
    <property type="entry name" value="YjiK/CarP"/>
</dbReference>
<comment type="subcellular location">
    <subcellularLocation>
        <location evidence="1">Cell membrane</location>
    </subcellularLocation>
</comment>
<dbReference type="SUPFAM" id="SSF101898">
    <property type="entry name" value="NHL repeat"/>
    <property type="match status" value="1"/>
</dbReference>
<keyword evidence="4" id="KW-0472">Membrane</keyword>
<dbReference type="Pfam" id="PF06977">
    <property type="entry name" value="SdiA-regulated"/>
    <property type="match status" value="1"/>
</dbReference>
<sequence length="290" mass="31545">MNRSFPANLFLIGICLFTACSGKRPDAAAAGKAISYDLNSPDDKMFLPYEIEEISGLSYLSEDKLLAIQDEQAIIYTIDMKEEKIASEQKFGKNGDYEGVEVVGEFIFAVRSDGTIYKTSIQATDESATEVFDTPLSHKNDVEGLAYDVANNRLLLACKGISGIKNDIPGSRAIYAFNLSDNTLAEEPVFLLKIDQVNAALGNSDTKDHFRPSGIAVHPVTGQIYIIASVGKVLIVLNKNGSIDTVTQLASAEFKQPEGICFSPNGDMFISNEGKGGRSTILRFNYAKNE</sequence>
<protein>
    <recommendedName>
        <fullName evidence="7">SdiA-regulated family protein</fullName>
    </recommendedName>
</protein>
<evidence type="ECO:0008006" key="7">
    <source>
        <dbReference type="Google" id="ProtNLM"/>
    </source>
</evidence>
<gene>
    <name evidence="5" type="ORF">GXP67_32625</name>
</gene>
<dbReference type="GO" id="GO:0005886">
    <property type="term" value="C:plasma membrane"/>
    <property type="evidence" value="ECO:0007669"/>
    <property type="project" value="UniProtKB-SubCell"/>
</dbReference>
<name>A0A6C0GSG0_9BACT</name>
<dbReference type="Proteomes" id="UP000480178">
    <property type="component" value="Chromosome"/>
</dbReference>
<evidence type="ECO:0000256" key="2">
    <source>
        <dbReference type="ARBA" id="ARBA00009852"/>
    </source>
</evidence>
<organism evidence="5 6">
    <name type="scientific">Rhodocytophaga rosea</name>
    <dbReference type="NCBI Taxonomy" id="2704465"/>
    <lineage>
        <taxon>Bacteria</taxon>
        <taxon>Pseudomonadati</taxon>
        <taxon>Bacteroidota</taxon>
        <taxon>Cytophagia</taxon>
        <taxon>Cytophagales</taxon>
        <taxon>Rhodocytophagaceae</taxon>
        <taxon>Rhodocytophaga</taxon>
    </lineage>
</organism>
<evidence type="ECO:0000256" key="1">
    <source>
        <dbReference type="ARBA" id="ARBA00004236"/>
    </source>
</evidence>
<keyword evidence="6" id="KW-1185">Reference proteome</keyword>
<dbReference type="PROSITE" id="PS51257">
    <property type="entry name" value="PROKAR_LIPOPROTEIN"/>
    <property type="match status" value="1"/>
</dbReference>
<evidence type="ECO:0000313" key="6">
    <source>
        <dbReference type="Proteomes" id="UP000480178"/>
    </source>
</evidence>
<dbReference type="InterPro" id="IPR011042">
    <property type="entry name" value="6-blade_b-propeller_TolB-like"/>
</dbReference>
<dbReference type="RefSeq" id="WP_162447004.1">
    <property type="nucleotide sequence ID" value="NZ_CP048222.1"/>
</dbReference>
<dbReference type="EMBL" id="CP048222">
    <property type="protein sequence ID" value="QHT71061.1"/>
    <property type="molecule type" value="Genomic_DNA"/>
</dbReference>
<evidence type="ECO:0000256" key="4">
    <source>
        <dbReference type="ARBA" id="ARBA00023136"/>
    </source>
</evidence>
<comment type="similarity">
    <text evidence="2">Belongs to the YjiK family.</text>
</comment>